<accession>A0A8E0RXE2</accession>
<feature type="region of interest" description="Disordered" evidence="2">
    <location>
        <begin position="280"/>
        <end position="322"/>
    </location>
</feature>
<comment type="similarity">
    <text evidence="1">Belongs to the proteasome inhibitor PI31 family.</text>
</comment>
<dbReference type="PANTHER" id="PTHR13266:SF1">
    <property type="entry name" value="PROTEASOME INHIBITOR PI31 SUBUNIT"/>
    <property type="match status" value="1"/>
</dbReference>
<dbReference type="GO" id="GO:0070628">
    <property type="term" value="F:proteasome binding"/>
    <property type="evidence" value="ECO:0007669"/>
    <property type="project" value="InterPro"/>
</dbReference>
<feature type="region of interest" description="Disordered" evidence="2">
    <location>
        <begin position="176"/>
        <end position="217"/>
    </location>
</feature>
<dbReference type="Proteomes" id="UP000728185">
    <property type="component" value="Unassembled WGS sequence"/>
</dbReference>
<dbReference type="PANTHER" id="PTHR13266">
    <property type="entry name" value="PROTEASOME INHIBITOR"/>
    <property type="match status" value="1"/>
</dbReference>
<sequence length="322" mass="34227">MTDQPGGSQSAVSDAGQRSVTKLSLFETSFLEYVLAVHGNSSSRRACLIALLVHAQLLSRGARLSSSNRGPSSLISESVLDSDPIRLSYTLVPRLQSETLASAASQLQLSVTETDSHLFISLTDTVTDKFGHLEISGVEHVSVDDCATRCSTGDLLHVFPHLDELLNQLDTNVWKPVLPSPPRPRVPEHDRRKETKSPGPDDYIQPHPVHPSNLGPVRPEFPFPDYGRSDLDPIGGLAGRGGMILDPRRPFLGGGGGVGPFGGGGGSFMGGPDVLPPGAVPPGARFDPFGPGVMPSRPFGGRVPRGPDPDHALPPGFEDMYN</sequence>
<evidence type="ECO:0000256" key="1">
    <source>
        <dbReference type="ARBA" id="ARBA00006405"/>
    </source>
</evidence>
<dbReference type="InterPro" id="IPR045128">
    <property type="entry name" value="PI31-like"/>
</dbReference>
<organism evidence="3 4">
    <name type="scientific">Fasciolopsis buskii</name>
    <dbReference type="NCBI Taxonomy" id="27845"/>
    <lineage>
        <taxon>Eukaryota</taxon>
        <taxon>Metazoa</taxon>
        <taxon>Spiralia</taxon>
        <taxon>Lophotrochozoa</taxon>
        <taxon>Platyhelminthes</taxon>
        <taxon>Trematoda</taxon>
        <taxon>Digenea</taxon>
        <taxon>Plagiorchiida</taxon>
        <taxon>Echinostomata</taxon>
        <taxon>Echinostomatoidea</taxon>
        <taxon>Fasciolidae</taxon>
        <taxon>Fasciolopsis</taxon>
    </lineage>
</organism>
<evidence type="ECO:0000313" key="3">
    <source>
        <dbReference type="EMBL" id="KAA0193733.1"/>
    </source>
</evidence>
<gene>
    <name evidence="3" type="ORF">FBUS_10468</name>
</gene>
<feature type="compositionally biased region" description="Basic and acidic residues" evidence="2">
    <location>
        <begin position="185"/>
        <end position="196"/>
    </location>
</feature>
<evidence type="ECO:0000256" key="2">
    <source>
        <dbReference type="SAM" id="MobiDB-lite"/>
    </source>
</evidence>
<evidence type="ECO:0000313" key="4">
    <source>
        <dbReference type="Proteomes" id="UP000728185"/>
    </source>
</evidence>
<keyword evidence="4" id="KW-1185">Reference proteome</keyword>
<dbReference type="GO" id="GO:0004866">
    <property type="term" value="F:endopeptidase inhibitor activity"/>
    <property type="evidence" value="ECO:0007669"/>
    <property type="project" value="InterPro"/>
</dbReference>
<proteinExistence type="inferred from homology"/>
<protein>
    <submittedName>
        <fullName evidence="3">Proteasome inhibitor PI31 subunit</fullName>
    </submittedName>
</protein>
<comment type="caution">
    <text evidence="3">The sequence shown here is derived from an EMBL/GenBank/DDBJ whole genome shotgun (WGS) entry which is preliminary data.</text>
</comment>
<dbReference type="OrthoDB" id="68090at2759"/>
<dbReference type="EMBL" id="LUCM01004849">
    <property type="protein sequence ID" value="KAA0193733.1"/>
    <property type="molecule type" value="Genomic_DNA"/>
</dbReference>
<dbReference type="GO" id="GO:0043161">
    <property type="term" value="P:proteasome-mediated ubiquitin-dependent protein catabolic process"/>
    <property type="evidence" value="ECO:0007669"/>
    <property type="project" value="InterPro"/>
</dbReference>
<name>A0A8E0RXE2_9TREM</name>
<reference evidence="3" key="1">
    <citation type="submission" date="2019-05" db="EMBL/GenBank/DDBJ databases">
        <title>Annotation for the trematode Fasciolopsis buski.</title>
        <authorList>
            <person name="Choi Y.-J."/>
        </authorList>
    </citation>
    <scope>NUCLEOTIDE SEQUENCE</scope>
    <source>
        <strain evidence="3">HT</strain>
        <tissue evidence="3">Whole worm</tissue>
    </source>
</reference>
<dbReference type="AlphaFoldDB" id="A0A8E0RXE2"/>